<organism evidence="16 17">
    <name type="scientific">Scleroderma citrinum Foug A</name>
    <dbReference type="NCBI Taxonomy" id="1036808"/>
    <lineage>
        <taxon>Eukaryota</taxon>
        <taxon>Fungi</taxon>
        <taxon>Dikarya</taxon>
        <taxon>Basidiomycota</taxon>
        <taxon>Agaricomycotina</taxon>
        <taxon>Agaricomycetes</taxon>
        <taxon>Agaricomycetidae</taxon>
        <taxon>Boletales</taxon>
        <taxon>Sclerodermatineae</taxon>
        <taxon>Sclerodermataceae</taxon>
        <taxon>Scleroderma</taxon>
    </lineage>
</organism>
<evidence type="ECO:0000256" key="2">
    <source>
        <dbReference type="ARBA" id="ARBA00007733"/>
    </source>
</evidence>
<reference evidence="16 17" key="1">
    <citation type="submission" date="2014-04" db="EMBL/GenBank/DDBJ databases">
        <authorList>
            <consortium name="DOE Joint Genome Institute"/>
            <person name="Kuo A."/>
            <person name="Kohler A."/>
            <person name="Nagy L.G."/>
            <person name="Floudas D."/>
            <person name="Copeland A."/>
            <person name="Barry K.W."/>
            <person name="Cichocki N."/>
            <person name="Veneault-Fourrey C."/>
            <person name="LaButti K."/>
            <person name="Lindquist E.A."/>
            <person name="Lipzen A."/>
            <person name="Lundell T."/>
            <person name="Morin E."/>
            <person name="Murat C."/>
            <person name="Sun H."/>
            <person name="Tunlid A."/>
            <person name="Henrissat B."/>
            <person name="Grigoriev I.V."/>
            <person name="Hibbett D.S."/>
            <person name="Martin F."/>
            <person name="Nordberg H.P."/>
            <person name="Cantor M.N."/>
            <person name="Hua S.X."/>
        </authorList>
    </citation>
    <scope>NUCLEOTIDE SEQUENCE [LARGE SCALE GENOMIC DNA]</scope>
    <source>
        <strain evidence="16 17">Foug A</strain>
    </source>
</reference>
<dbReference type="OrthoDB" id="4928at2759"/>
<feature type="compositionally biased region" description="Basic residues" evidence="14">
    <location>
        <begin position="1"/>
        <end position="11"/>
    </location>
</feature>
<dbReference type="CDD" id="cd01887">
    <property type="entry name" value="IF2_eIF5B"/>
    <property type="match status" value="1"/>
</dbReference>
<gene>
    <name evidence="16" type="ORF">SCLCIDRAFT_1216547</name>
</gene>
<dbReference type="GO" id="GO:0005525">
    <property type="term" value="F:GTP binding"/>
    <property type="evidence" value="ECO:0007669"/>
    <property type="project" value="UniProtKB-KW"/>
</dbReference>
<feature type="domain" description="Tr-type G" evidence="15">
    <location>
        <begin position="611"/>
        <end position="829"/>
    </location>
</feature>
<feature type="compositionally biased region" description="Basic and acidic residues" evidence="14">
    <location>
        <begin position="311"/>
        <end position="383"/>
    </location>
</feature>
<dbReference type="FunFam" id="2.40.30.10:FF:000026">
    <property type="entry name" value="Eukaryotic translation initiation factor 5B"/>
    <property type="match status" value="1"/>
</dbReference>
<keyword evidence="7" id="KW-0479">Metal-binding</keyword>
<dbReference type="SUPFAM" id="SSF52156">
    <property type="entry name" value="Initiation factor IF2/eIF5b, domain 3"/>
    <property type="match status" value="1"/>
</dbReference>
<dbReference type="InterPro" id="IPR000795">
    <property type="entry name" value="T_Tr_GTP-bd_dom"/>
</dbReference>
<evidence type="ECO:0000256" key="8">
    <source>
        <dbReference type="ARBA" id="ARBA00022741"/>
    </source>
</evidence>
<evidence type="ECO:0000256" key="7">
    <source>
        <dbReference type="ARBA" id="ARBA00022723"/>
    </source>
</evidence>
<keyword evidence="8" id="KW-0547">Nucleotide-binding</keyword>
<dbReference type="FunFam" id="3.40.50.10050:FF:000002">
    <property type="entry name" value="Eukaryotic translation initiation factor 5B"/>
    <property type="match status" value="1"/>
</dbReference>
<evidence type="ECO:0000256" key="13">
    <source>
        <dbReference type="ARBA" id="ARBA00048107"/>
    </source>
</evidence>
<dbReference type="STRING" id="1036808.A0A0C3DJF4"/>
<dbReference type="HOGENOM" id="CLU_002656_1_0_1"/>
<proteinExistence type="inferred from homology"/>
<dbReference type="GO" id="GO:0046872">
    <property type="term" value="F:metal ion binding"/>
    <property type="evidence" value="ECO:0007669"/>
    <property type="project" value="UniProtKB-KW"/>
</dbReference>
<dbReference type="InParanoid" id="A0A0C3DJF4"/>
<feature type="region of interest" description="Disordered" evidence="14">
    <location>
        <begin position="416"/>
        <end position="578"/>
    </location>
</feature>
<dbReference type="Gene3D" id="2.40.30.10">
    <property type="entry name" value="Translation factors"/>
    <property type="match status" value="2"/>
</dbReference>
<dbReference type="GO" id="GO:0005739">
    <property type="term" value="C:mitochondrion"/>
    <property type="evidence" value="ECO:0007669"/>
    <property type="project" value="TreeGrafter"/>
</dbReference>
<feature type="compositionally biased region" description="Low complexity" evidence="14">
    <location>
        <begin position="425"/>
        <end position="443"/>
    </location>
</feature>
<dbReference type="NCBIfam" id="NF003078">
    <property type="entry name" value="PRK04004.1"/>
    <property type="match status" value="1"/>
</dbReference>
<dbReference type="InterPro" id="IPR023115">
    <property type="entry name" value="TIF_IF2_dom3"/>
</dbReference>
<dbReference type="FunCoup" id="A0A0C3DJF4">
    <property type="interactions" value="523"/>
</dbReference>
<dbReference type="Gene3D" id="3.40.50.300">
    <property type="entry name" value="P-loop containing nucleotide triphosphate hydrolases"/>
    <property type="match status" value="1"/>
</dbReference>
<evidence type="ECO:0000256" key="9">
    <source>
        <dbReference type="ARBA" id="ARBA00022801"/>
    </source>
</evidence>
<feature type="compositionally biased region" description="Acidic residues" evidence="14">
    <location>
        <begin position="159"/>
        <end position="175"/>
    </location>
</feature>
<dbReference type="EMBL" id="KN822058">
    <property type="protein sequence ID" value="KIM60830.1"/>
    <property type="molecule type" value="Genomic_DNA"/>
</dbReference>
<dbReference type="Pfam" id="PF00009">
    <property type="entry name" value="GTP_EFTU"/>
    <property type="match status" value="1"/>
</dbReference>
<protein>
    <recommendedName>
        <fullName evidence="4">Eukaryotic translation initiation factor 5B</fullName>
        <ecNumber evidence="3">3.6.5.3</ecNumber>
    </recommendedName>
    <alternativeName>
        <fullName evidence="12">Translation initiation factor IF-2</fullName>
    </alternativeName>
</protein>
<evidence type="ECO:0000313" key="16">
    <source>
        <dbReference type="EMBL" id="KIM60830.1"/>
    </source>
</evidence>
<keyword evidence="9" id="KW-0378">Hydrolase</keyword>
<feature type="region of interest" description="Disordered" evidence="14">
    <location>
        <begin position="1"/>
        <end position="383"/>
    </location>
</feature>
<dbReference type="EC" id="3.6.5.3" evidence="3"/>
<comment type="catalytic activity">
    <reaction evidence="13">
        <text>GTP + H2O = GDP + phosphate + H(+)</text>
        <dbReference type="Rhea" id="RHEA:19669"/>
        <dbReference type="ChEBI" id="CHEBI:15377"/>
        <dbReference type="ChEBI" id="CHEBI:15378"/>
        <dbReference type="ChEBI" id="CHEBI:37565"/>
        <dbReference type="ChEBI" id="CHEBI:43474"/>
        <dbReference type="ChEBI" id="CHEBI:58189"/>
        <dbReference type="EC" id="3.6.5.3"/>
    </reaction>
</comment>
<evidence type="ECO:0000256" key="3">
    <source>
        <dbReference type="ARBA" id="ARBA00011986"/>
    </source>
</evidence>
<dbReference type="PROSITE" id="PS51722">
    <property type="entry name" value="G_TR_2"/>
    <property type="match status" value="1"/>
</dbReference>
<dbReference type="InterPro" id="IPR005225">
    <property type="entry name" value="Small_GTP-bd"/>
</dbReference>
<reference evidence="17" key="2">
    <citation type="submission" date="2015-01" db="EMBL/GenBank/DDBJ databases">
        <title>Evolutionary Origins and Diversification of the Mycorrhizal Mutualists.</title>
        <authorList>
            <consortium name="DOE Joint Genome Institute"/>
            <consortium name="Mycorrhizal Genomics Consortium"/>
            <person name="Kohler A."/>
            <person name="Kuo A."/>
            <person name="Nagy L.G."/>
            <person name="Floudas D."/>
            <person name="Copeland A."/>
            <person name="Barry K.W."/>
            <person name="Cichocki N."/>
            <person name="Veneault-Fourrey C."/>
            <person name="LaButti K."/>
            <person name="Lindquist E.A."/>
            <person name="Lipzen A."/>
            <person name="Lundell T."/>
            <person name="Morin E."/>
            <person name="Murat C."/>
            <person name="Riley R."/>
            <person name="Ohm R."/>
            <person name="Sun H."/>
            <person name="Tunlid A."/>
            <person name="Henrissat B."/>
            <person name="Grigoriev I.V."/>
            <person name="Hibbett D.S."/>
            <person name="Martin F."/>
        </authorList>
    </citation>
    <scope>NUCLEOTIDE SEQUENCE [LARGE SCALE GENOMIC DNA]</scope>
    <source>
        <strain evidence="17">Foug A</strain>
    </source>
</reference>
<evidence type="ECO:0000256" key="10">
    <source>
        <dbReference type="ARBA" id="ARBA00022917"/>
    </source>
</evidence>
<dbReference type="InterPro" id="IPR015760">
    <property type="entry name" value="TIF_IF2"/>
</dbReference>
<dbReference type="SUPFAM" id="SSF50447">
    <property type="entry name" value="Translation proteins"/>
    <property type="match status" value="1"/>
</dbReference>
<dbReference type="GO" id="GO:0003743">
    <property type="term" value="F:translation initiation factor activity"/>
    <property type="evidence" value="ECO:0007669"/>
    <property type="project" value="UniProtKB-KW"/>
</dbReference>
<evidence type="ECO:0000256" key="1">
    <source>
        <dbReference type="ARBA" id="ARBA00004496"/>
    </source>
</evidence>
<evidence type="ECO:0000256" key="5">
    <source>
        <dbReference type="ARBA" id="ARBA00022490"/>
    </source>
</evidence>
<dbReference type="SUPFAM" id="SSF52540">
    <property type="entry name" value="P-loop containing nucleoside triphosphate hydrolases"/>
    <property type="match status" value="1"/>
</dbReference>
<keyword evidence="17" id="KW-1185">Reference proteome</keyword>
<comment type="similarity">
    <text evidence="2">Belongs to the TRAFAC class translation factor GTPase superfamily. Classic translation factor GTPase family. IF-2 subfamily.</text>
</comment>
<dbReference type="GO" id="GO:0003924">
    <property type="term" value="F:GTPase activity"/>
    <property type="evidence" value="ECO:0007669"/>
    <property type="project" value="InterPro"/>
</dbReference>
<feature type="compositionally biased region" description="Acidic residues" evidence="14">
    <location>
        <begin position="204"/>
        <end position="217"/>
    </location>
</feature>
<dbReference type="AlphaFoldDB" id="A0A0C3DJF4"/>
<dbReference type="Gene3D" id="3.40.50.10050">
    <property type="entry name" value="Translation initiation factor IF- 2, domain 3"/>
    <property type="match status" value="1"/>
</dbReference>
<dbReference type="Pfam" id="PF11987">
    <property type="entry name" value="IF-2"/>
    <property type="match status" value="1"/>
</dbReference>
<comment type="subcellular location">
    <subcellularLocation>
        <location evidence="1">Cytoplasm</location>
    </subcellularLocation>
</comment>
<evidence type="ECO:0000256" key="11">
    <source>
        <dbReference type="ARBA" id="ARBA00023134"/>
    </source>
</evidence>
<dbReference type="PANTHER" id="PTHR43381:SF4">
    <property type="entry name" value="EUKARYOTIC TRANSLATION INITIATION FACTOR 5B"/>
    <property type="match status" value="1"/>
</dbReference>
<evidence type="ECO:0000256" key="4">
    <source>
        <dbReference type="ARBA" id="ARBA00013824"/>
    </source>
</evidence>
<evidence type="ECO:0000259" key="15">
    <source>
        <dbReference type="PROSITE" id="PS51722"/>
    </source>
</evidence>
<dbReference type="NCBIfam" id="TIGR00231">
    <property type="entry name" value="small_GTP"/>
    <property type="match status" value="1"/>
</dbReference>
<dbReference type="InterPro" id="IPR009000">
    <property type="entry name" value="Transl_B-barrel_sf"/>
</dbReference>
<dbReference type="InterPro" id="IPR027417">
    <property type="entry name" value="P-loop_NTPase"/>
</dbReference>
<evidence type="ECO:0000313" key="17">
    <source>
        <dbReference type="Proteomes" id="UP000053989"/>
    </source>
</evidence>
<keyword evidence="6" id="KW-0396">Initiation factor</keyword>
<dbReference type="CDD" id="cd03703">
    <property type="entry name" value="aeIF5B_II"/>
    <property type="match status" value="1"/>
</dbReference>
<dbReference type="Proteomes" id="UP000053989">
    <property type="component" value="Unassembled WGS sequence"/>
</dbReference>
<keyword evidence="11" id="KW-0342">GTP-binding</keyword>
<feature type="compositionally biased region" description="Acidic residues" evidence="14">
    <location>
        <begin position="543"/>
        <end position="575"/>
    </location>
</feature>
<keyword evidence="5" id="KW-0963">Cytoplasm</keyword>
<dbReference type="InterPro" id="IPR036925">
    <property type="entry name" value="TIF_IF2_dom3_sf"/>
</dbReference>
<evidence type="ECO:0000256" key="6">
    <source>
        <dbReference type="ARBA" id="ARBA00022540"/>
    </source>
</evidence>
<dbReference type="PANTHER" id="PTHR43381">
    <property type="entry name" value="TRANSLATION INITIATION FACTOR IF-2-RELATED"/>
    <property type="match status" value="1"/>
</dbReference>
<feature type="compositionally biased region" description="Low complexity" evidence="14">
    <location>
        <begin position="237"/>
        <end position="249"/>
    </location>
</feature>
<name>A0A0C3DJF4_9AGAM</name>
<dbReference type="FunFam" id="2.40.30.10:FF:000013">
    <property type="entry name" value="eukaryotic translation initiation factor 5B"/>
    <property type="match status" value="1"/>
</dbReference>
<evidence type="ECO:0000256" key="12">
    <source>
        <dbReference type="ARBA" id="ARBA00032478"/>
    </source>
</evidence>
<dbReference type="FunFam" id="3.40.50.300:FF:000112">
    <property type="entry name" value="Eukaryotic translation initiation factor 5B"/>
    <property type="match status" value="1"/>
</dbReference>
<feature type="compositionally biased region" description="Low complexity" evidence="14">
    <location>
        <begin position="284"/>
        <end position="298"/>
    </location>
</feature>
<dbReference type="PRINTS" id="PR00315">
    <property type="entry name" value="ELONGATNFCT"/>
</dbReference>
<evidence type="ECO:0000256" key="14">
    <source>
        <dbReference type="SAM" id="MobiDB-lite"/>
    </source>
</evidence>
<sequence length="1212" mass="131902">MPPKNKGKKGKRGVDDDYWDNIGTPAPKNLLSDGQIGDADEGGGILNERNPVSGGFSSFGALQADDGPPIVDENEDFGGLMSTLKATKSKKKKNKKDEDEIEIEIDPPLRAPAAPESDVGKEDGDDDDGGDAAGGSAKKKKKKKGKKDDEPPPSTLVEPEPEKEDGGGDDGDDATEPAPKKKKKKKGKKDDEVEPPPIAAAAPEPEEEEGGDDDGGDAAESTAKKKKKKKGKKEDAAQPSPSAPAAAAQPEKEDGGEDEGGDATESAAKKKKKKKGKKDDGVSPAPVAAAAPAPTLPAGKKKGGISALRAMMEEKKRLEEEARRREEEERRRIEEEERRAEEEAKRREEEKQRKKEKEKAKRELAKKEGRLLTKKQKEERAAAELRRQALLASGVHVEGLHQPSDFLATGTKKVVYSNRKKKPTAAETTSPSPSSPAPSSRPLTPEPETPLEPAEESVSKVPGVKEDWDASSDEEDSKPSMTSGVKDAWDDSSEEEDTPTKPTSAAKVSKEAPKPVAKTTTETDRSVATKSQAQKGLPLKSAEEEEESSDESSEEESSSEDSDDSSDETSEESDDGLTNAQRLAAQKKAEAAERRAKAHEAALAARSKDDLRSPICCILGHVDTGKTKLLDKIRQTNVQEGEAGGITQQIGATYFPVEAIKTKTAVLNKDNKQEYKIPGLLIIDTPGHESFTNLRSRGSSLCNIAILVVDIMHGLEPQTLESLRLLRERKTPFIVALNKIDRMYGWVATPDGAFQESLAKQKVSVQREFEDRVQKTILAFAEQGLNAVLYYDNKNFARNVSLVPTSAVTGEGVPDMIMLLVNLTQQRMSDRLMYLAELECTVLEVKVVEGLGTTIDVVLSNGILHEGERIVVCGLNGPIVTQVRALLTPQPLRELRIKSQYVHHKEVRAALGVKLVAPDLEKAIAGSRLLVIGPDDDEDDLRDEVMSDLTSLLNSIDKSGRGVCVQASTLGSLEALLDFLKVSKIPVNGINIGPVHKRDIMRCATMLEKAKELAVILAFDVPVDKDADKLAEEMGVRIFKADIIYHLFDAFTAYNNEIMEAKRRDAAPQAVWPCRLKTIAAFCKRDPIILGVDILDGTLRIGTPICVVKVPDPATPSKREIIDLGKITSLEINHKSLEKVKKSEAGGGVAVKIEHAVYQPAKMFGRHFDEQDELISHITRQSIDVLKTTFKADVTMEEWALIKALKPRLNIQ</sequence>
<accession>A0A0C3DJF4</accession>
<keyword evidence="10" id="KW-0648">Protein biosynthesis</keyword>